<dbReference type="EMBL" id="BPQQ01000023">
    <property type="protein sequence ID" value="GJE00342.1"/>
    <property type="molecule type" value="Genomic_DNA"/>
</dbReference>
<accession>A0ABQ4SAW0</accession>
<name>A0ABQ4SAW0_9HYPH</name>
<evidence type="ECO:0000313" key="3">
    <source>
        <dbReference type="Proteomes" id="UP001055153"/>
    </source>
</evidence>
<comment type="caution">
    <text evidence="2">The sequence shown here is derived from an EMBL/GenBank/DDBJ whole genome shotgun (WGS) entry which is preliminary data.</text>
</comment>
<evidence type="ECO:0000256" key="1">
    <source>
        <dbReference type="SAM" id="MobiDB-lite"/>
    </source>
</evidence>
<dbReference type="RefSeq" id="WP_238235231.1">
    <property type="nucleotide sequence ID" value="NZ_BPQQ01000023.1"/>
</dbReference>
<reference evidence="2" key="1">
    <citation type="journal article" date="2021" name="Front. Microbiol.">
        <title>Comprehensive Comparative Genomics and Phenotyping of Methylobacterium Species.</title>
        <authorList>
            <person name="Alessa O."/>
            <person name="Ogura Y."/>
            <person name="Fujitani Y."/>
            <person name="Takami H."/>
            <person name="Hayashi T."/>
            <person name="Sahin N."/>
            <person name="Tani A."/>
        </authorList>
    </citation>
    <scope>NUCLEOTIDE SEQUENCE</scope>
    <source>
        <strain evidence="2">DSM 17168</strain>
    </source>
</reference>
<gene>
    <name evidence="2" type="ORF">GMJLKIPL_2263</name>
</gene>
<evidence type="ECO:0000313" key="2">
    <source>
        <dbReference type="EMBL" id="GJE00342.1"/>
    </source>
</evidence>
<dbReference type="Proteomes" id="UP001055153">
    <property type="component" value="Unassembled WGS sequence"/>
</dbReference>
<reference evidence="2" key="2">
    <citation type="submission" date="2021-08" db="EMBL/GenBank/DDBJ databases">
        <authorList>
            <person name="Tani A."/>
            <person name="Ola A."/>
            <person name="Ogura Y."/>
            <person name="Katsura K."/>
            <person name="Hayashi T."/>
        </authorList>
    </citation>
    <scope>NUCLEOTIDE SEQUENCE</scope>
    <source>
        <strain evidence="2">DSM 17168</strain>
    </source>
</reference>
<organism evidence="2 3">
    <name type="scientific">Methylobacterium isbiliense</name>
    <dbReference type="NCBI Taxonomy" id="315478"/>
    <lineage>
        <taxon>Bacteria</taxon>
        <taxon>Pseudomonadati</taxon>
        <taxon>Pseudomonadota</taxon>
        <taxon>Alphaproteobacteria</taxon>
        <taxon>Hyphomicrobiales</taxon>
        <taxon>Methylobacteriaceae</taxon>
        <taxon>Methylobacterium</taxon>
    </lineage>
</organism>
<keyword evidence="3" id="KW-1185">Reference proteome</keyword>
<proteinExistence type="predicted"/>
<feature type="region of interest" description="Disordered" evidence="1">
    <location>
        <begin position="76"/>
        <end position="95"/>
    </location>
</feature>
<sequence>MMRALWGAALRGGALAAGCVGVMIVAGGRPADAVMLRPGLAPAAEGPAEVPPARPPVRVILDAPWTHASRTLAEEARAQARDAAAKAGGGLSGWR</sequence>
<protein>
    <submittedName>
        <fullName evidence="2">Uncharacterized protein</fullName>
    </submittedName>
</protein>